<proteinExistence type="predicted"/>
<accession>A0A918CXJ9</accession>
<feature type="chain" id="PRO_5036849122" description="HNH endonuclease" evidence="1">
    <location>
        <begin position="26"/>
        <end position="134"/>
    </location>
</feature>
<dbReference type="EMBL" id="BMML01000049">
    <property type="protein sequence ID" value="GGN45803.1"/>
    <property type="molecule type" value="Genomic_DNA"/>
</dbReference>
<protein>
    <recommendedName>
        <fullName evidence="4">HNH endonuclease</fullName>
    </recommendedName>
</protein>
<evidence type="ECO:0008006" key="4">
    <source>
        <dbReference type="Google" id="ProtNLM"/>
    </source>
</evidence>
<feature type="signal peptide" evidence="1">
    <location>
        <begin position="1"/>
        <end position="25"/>
    </location>
</feature>
<dbReference type="Proteomes" id="UP000653411">
    <property type="component" value="Unassembled WGS sequence"/>
</dbReference>
<keyword evidence="1" id="KW-0732">Signal</keyword>
<organism evidence="2 3">
    <name type="scientific">Streptomyces fuscichromogenes</name>
    <dbReference type="NCBI Taxonomy" id="1324013"/>
    <lineage>
        <taxon>Bacteria</taxon>
        <taxon>Bacillati</taxon>
        <taxon>Actinomycetota</taxon>
        <taxon>Actinomycetes</taxon>
        <taxon>Kitasatosporales</taxon>
        <taxon>Streptomycetaceae</taxon>
        <taxon>Streptomyces</taxon>
    </lineage>
</organism>
<dbReference type="AlphaFoldDB" id="A0A918CXJ9"/>
<keyword evidence="3" id="KW-1185">Reference proteome</keyword>
<reference evidence="2" key="2">
    <citation type="submission" date="2020-09" db="EMBL/GenBank/DDBJ databases">
        <authorList>
            <person name="Sun Q."/>
            <person name="Zhou Y."/>
        </authorList>
    </citation>
    <scope>NUCLEOTIDE SEQUENCE</scope>
    <source>
        <strain evidence="2">CGMCC 4.7110</strain>
    </source>
</reference>
<evidence type="ECO:0000313" key="3">
    <source>
        <dbReference type="Proteomes" id="UP000653411"/>
    </source>
</evidence>
<comment type="caution">
    <text evidence="2">The sequence shown here is derived from an EMBL/GenBank/DDBJ whole genome shotgun (WGS) entry which is preliminary data.</text>
</comment>
<reference evidence="2" key="1">
    <citation type="journal article" date="2014" name="Int. J. Syst. Evol. Microbiol.">
        <title>Complete genome sequence of Corynebacterium casei LMG S-19264T (=DSM 44701T), isolated from a smear-ripened cheese.</title>
        <authorList>
            <consortium name="US DOE Joint Genome Institute (JGI-PGF)"/>
            <person name="Walter F."/>
            <person name="Albersmeier A."/>
            <person name="Kalinowski J."/>
            <person name="Ruckert C."/>
        </authorList>
    </citation>
    <scope>NUCLEOTIDE SEQUENCE</scope>
    <source>
        <strain evidence="2">CGMCC 4.7110</strain>
    </source>
</reference>
<sequence>MRLARTRRTLIAALLALLTPTTAHAAPAFAYQPERHAPGETVTLPVRDALAALTVADEDRAGYSRDQFKHWTDADKDGCNTRAEVLLEEAVTSPEIGAKCALTGGSWYSPYDDRYFDSASQLDVDHLLSVAMTA</sequence>
<gene>
    <name evidence="2" type="ORF">GCM10011578_098090</name>
</gene>
<name>A0A918CXJ9_9ACTN</name>
<evidence type="ECO:0000313" key="2">
    <source>
        <dbReference type="EMBL" id="GGN45803.1"/>
    </source>
</evidence>
<evidence type="ECO:0000256" key="1">
    <source>
        <dbReference type="SAM" id="SignalP"/>
    </source>
</evidence>